<feature type="region of interest" description="Disordered" evidence="1">
    <location>
        <begin position="60"/>
        <end position="140"/>
    </location>
</feature>
<evidence type="ECO:0000313" key="2">
    <source>
        <dbReference type="EMBL" id="CAJ0569256.1"/>
    </source>
</evidence>
<reference evidence="2" key="1">
    <citation type="submission" date="2023-06" db="EMBL/GenBank/DDBJ databases">
        <authorList>
            <person name="Delattre M."/>
        </authorList>
    </citation>
    <scope>NUCLEOTIDE SEQUENCE</scope>
    <source>
        <strain evidence="2">AF72</strain>
    </source>
</reference>
<feature type="region of interest" description="Disordered" evidence="1">
    <location>
        <begin position="1"/>
        <end position="37"/>
    </location>
</feature>
<proteinExistence type="predicted"/>
<name>A0AA36CJN4_9BILA</name>
<feature type="compositionally biased region" description="Acidic residues" evidence="1">
    <location>
        <begin position="92"/>
        <end position="129"/>
    </location>
</feature>
<sequence>KDSLFSNVLSEQLAPTRRKRPARHTGEREPGDERFYKDYQPTYNELVLEVKLKLHREAGHGLGGVTRPSGCRASHFLKSKIKCPTGRRRSETDEESTSEEDEDDDEEDEDEDEDEEQTDEDEEESEEDAGAAVPDPSPKR</sequence>
<protein>
    <submittedName>
        <fullName evidence="2">Uncharacterized protein</fullName>
    </submittedName>
</protein>
<feature type="compositionally biased region" description="Basic residues" evidence="1">
    <location>
        <begin position="75"/>
        <end position="87"/>
    </location>
</feature>
<feature type="compositionally biased region" description="Polar residues" evidence="1">
    <location>
        <begin position="1"/>
        <end position="10"/>
    </location>
</feature>
<dbReference type="AlphaFoldDB" id="A0AA36CJN4"/>
<evidence type="ECO:0000313" key="3">
    <source>
        <dbReference type="Proteomes" id="UP001177023"/>
    </source>
</evidence>
<feature type="non-terminal residue" evidence="2">
    <location>
        <position position="1"/>
    </location>
</feature>
<comment type="caution">
    <text evidence="2">The sequence shown here is derived from an EMBL/GenBank/DDBJ whole genome shotgun (WGS) entry which is preliminary data.</text>
</comment>
<dbReference type="Proteomes" id="UP001177023">
    <property type="component" value="Unassembled WGS sequence"/>
</dbReference>
<evidence type="ECO:0000256" key="1">
    <source>
        <dbReference type="SAM" id="MobiDB-lite"/>
    </source>
</evidence>
<dbReference type="EMBL" id="CATQJA010001989">
    <property type="protein sequence ID" value="CAJ0569256.1"/>
    <property type="molecule type" value="Genomic_DNA"/>
</dbReference>
<accession>A0AA36CJN4</accession>
<feature type="compositionally biased region" description="Basic and acidic residues" evidence="1">
    <location>
        <begin position="24"/>
        <end position="37"/>
    </location>
</feature>
<gene>
    <name evidence="2" type="ORF">MSPICULIGERA_LOCUS7740</name>
</gene>
<feature type="non-terminal residue" evidence="2">
    <location>
        <position position="140"/>
    </location>
</feature>
<organism evidence="2 3">
    <name type="scientific">Mesorhabditis spiculigera</name>
    <dbReference type="NCBI Taxonomy" id="96644"/>
    <lineage>
        <taxon>Eukaryota</taxon>
        <taxon>Metazoa</taxon>
        <taxon>Ecdysozoa</taxon>
        <taxon>Nematoda</taxon>
        <taxon>Chromadorea</taxon>
        <taxon>Rhabditida</taxon>
        <taxon>Rhabditina</taxon>
        <taxon>Rhabditomorpha</taxon>
        <taxon>Rhabditoidea</taxon>
        <taxon>Rhabditidae</taxon>
        <taxon>Mesorhabditinae</taxon>
        <taxon>Mesorhabditis</taxon>
    </lineage>
</organism>
<keyword evidence="3" id="KW-1185">Reference proteome</keyword>